<dbReference type="RefSeq" id="WP_120641594.1">
    <property type="nucleotide sequence ID" value="NZ_RAWB01000007.1"/>
</dbReference>
<dbReference type="AlphaFoldDB" id="A0A3A8QI46"/>
<dbReference type="EMBL" id="RAWB01000007">
    <property type="protein sequence ID" value="RKH68409.1"/>
    <property type="molecule type" value="Genomic_DNA"/>
</dbReference>
<sequence length="136" mass="15285">MGLAERRAAKKFEDTVYPKLKQQLDAAAHHEVQVEVNWQSLAIDGSADLYEEAFTKVYFTPLIEAFEAICIDDMGREALQSKLKRVVIRNTADVSSGSSMVTFEDGVLTLDHRPTTNIDDIRERKNSIQQTLEAAL</sequence>
<protein>
    <submittedName>
        <fullName evidence="1">Uncharacterized protein</fullName>
    </submittedName>
</protein>
<evidence type="ECO:0000313" key="2">
    <source>
        <dbReference type="Proteomes" id="UP000272888"/>
    </source>
</evidence>
<gene>
    <name evidence="1" type="ORF">D7V93_01350</name>
</gene>
<accession>A0A3A8QI46</accession>
<keyword evidence="2" id="KW-1185">Reference proteome</keyword>
<proteinExistence type="predicted"/>
<comment type="caution">
    <text evidence="1">The sequence shown here is derived from an EMBL/GenBank/DDBJ whole genome shotgun (WGS) entry which is preliminary data.</text>
</comment>
<name>A0A3A8QI46_9BACT</name>
<reference evidence="2" key="1">
    <citation type="submission" date="2018-09" db="EMBL/GenBank/DDBJ databases">
        <authorList>
            <person name="Livingstone P.G."/>
            <person name="Whitworth D.E."/>
        </authorList>
    </citation>
    <scope>NUCLEOTIDE SEQUENCE [LARGE SCALE GENOMIC DNA]</scope>
    <source>
        <strain evidence="2">CA051B</strain>
    </source>
</reference>
<dbReference type="Proteomes" id="UP000272888">
    <property type="component" value="Unassembled WGS sequence"/>
</dbReference>
<organism evidence="1 2">
    <name type="scientific">Corallococcus llansteffanensis</name>
    <dbReference type="NCBI Taxonomy" id="2316731"/>
    <lineage>
        <taxon>Bacteria</taxon>
        <taxon>Pseudomonadati</taxon>
        <taxon>Myxococcota</taxon>
        <taxon>Myxococcia</taxon>
        <taxon>Myxococcales</taxon>
        <taxon>Cystobacterineae</taxon>
        <taxon>Myxococcaceae</taxon>
        <taxon>Corallococcus</taxon>
    </lineage>
</organism>
<evidence type="ECO:0000313" key="1">
    <source>
        <dbReference type="EMBL" id="RKH68409.1"/>
    </source>
</evidence>